<keyword evidence="3" id="KW-1185">Reference proteome</keyword>
<sequence length="413" mass="47544">MAKKKRNVLKPVKPAIANVPEEQELPLSEDGVEDQNQAEVILDPYEELEPEIPVMEKPVINPLSQNWADEMEQVDYQLSAEDIVFEGFVKRVWGNLGVEKIVRMHPGFTLVRFKDEATRDLVLETGVIHYDKKQVVLRPWSIDMDTAQMVKSVPVWIRLNGLGLQYWGRNSLSALVSTIGKLIMMDKVTQEKSMIKFARILVDIDISDNPPKAISFINEKKQMVEQSIEYEWLPSKYSRGSENWITPRKKRHKLVEIACLKATTSNGYDVLQNNRDGFGETTKTQPVNGQYVMENNFRSWNFYSCPIISYRIMLLWQASYVNVEILVEDDQFVHCKIRKIGDKDSCYVTAVYGSNSMTERISLWDKFSTLGHLKDHWIIFGDFNAMFSYGDRSGGRQMTPRDIQDAQDLLAKG</sequence>
<name>A0A803PV52_CANSA</name>
<dbReference type="Proteomes" id="UP000596661">
    <property type="component" value="Chromosome 6"/>
</dbReference>
<dbReference type="EnsemblPlants" id="evm.model.06.1591">
    <property type="protein sequence ID" value="cds.evm.model.06.1591"/>
    <property type="gene ID" value="evm.TU.06.1591"/>
</dbReference>
<dbReference type="Gene3D" id="3.60.10.10">
    <property type="entry name" value="Endonuclease/exonuclease/phosphatase"/>
    <property type="match status" value="1"/>
</dbReference>
<dbReference type="EMBL" id="UZAU01000615">
    <property type="status" value="NOT_ANNOTATED_CDS"/>
    <property type="molecule type" value="Genomic_DNA"/>
</dbReference>
<dbReference type="SUPFAM" id="SSF56219">
    <property type="entry name" value="DNase I-like"/>
    <property type="match status" value="1"/>
</dbReference>
<protein>
    <recommendedName>
        <fullName evidence="1">DUF4283 domain-containing protein</fullName>
    </recommendedName>
</protein>
<evidence type="ECO:0000313" key="2">
    <source>
        <dbReference type="EnsemblPlants" id="cds.evm.model.06.1591"/>
    </source>
</evidence>
<dbReference type="AlphaFoldDB" id="A0A803PV52"/>
<organism evidence="2 3">
    <name type="scientific">Cannabis sativa</name>
    <name type="common">Hemp</name>
    <name type="synonym">Marijuana</name>
    <dbReference type="NCBI Taxonomy" id="3483"/>
    <lineage>
        <taxon>Eukaryota</taxon>
        <taxon>Viridiplantae</taxon>
        <taxon>Streptophyta</taxon>
        <taxon>Embryophyta</taxon>
        <taxon>Tracheophyta</taxon>
        <taxon>Spermatophyta</taxon>
        <taxon>Magnoliopsida</taxon>
        <taxon>eudicotyledons</taxon>
        <taxon>Gunneridae</taxon>
        <taxon>Pentapetalae</taxon>
        <taxon>rosids</taxon>
        <taxon>fabids</taxon>
        <taxon>Rosales</taxon>
        <taxon>Cannabaceae</taxon>
        <taxon>Cannabis</taxon>
    </lineage>
</organism>
<dbReference type="PANTHER" id="PTHR31286:SF165">
    <property type="entry name" value="DUF4283 DOMAIN-CONTAINING PROTEIN"/>
    <property type="match status" value="1"/>
</dbReference>
<accession>A0A803PV52</accession>
<evidence type="ECO:0000313" key="3">
    <source>
        <dbReference type="Proteomes" id="UP000596661"/>
    </source>
</evidence>
<dbReference type="Pfam" id="PF14111">
    <property type="entry name" value="DUF4283"/>
    <property type="match status" value="1"/>
</dbReference>
<dbReference type="InterPro" id="IPR040256">
    <property type="entry name" value="At4g02000-like"/>
</dbReference>
<dbReference type="Gramene" id="evm.model.06.1591">
    <property type="protein sequence ID" value="cds.evm.model.06.1591"/>
    <property type="gene ID" value="evm.TU.06.1591"/>
</dbReference>
<dbReference type="PANTHER" id="PTHR31286">
    <property type="entry name" value="GLYCINE-RICH CELL WALL STRUCTURAL PROTEIN 1.8-LIKE"/>
    <property type="match status" value="1"/>
</dbReference>
<dbReference type="InterPro" id="IPR025558">
    <property type="entry name" value="DUF4283"/>
</dbReference>
<dbReference type="InterPro" id="IPR036691">
    <property type="entry name" value="Endo/exonu/phosph_ase_sf"/>
</dbReference>
<proteinExistence type="predicted"/>
<reference evidence="2" key="2">
    <citation type="submission" date="2021-03" db="UniProtKB">
        <authorList>
            <consortium name="EnsemblPlants"/>
        </authorList>
    </citation>
    <scope>IDENTIFICATION</scope>
</reference>
<reference evidence="2" key="1">
    <citation type="submission" date="2018-11" db="EMBL/GenBank/DDBJ databases">
        <authorList>
            <person name="Grassa J C."/>
        </authorList>
    </citation>
    <scope>NUCLEOTIDE SEQUENCE [LARGE SCALE GENOMIC DNA]</scope>
</reference>
<evidence type="ECO:0000259" key="1">
    <source>
        <dbReference type="Pfam" id="PF14111"/>
    </source>
</evidence>
<feature type="domain" description="DUF4283" evidence="1">
    <location>
        <begin position="88"/>
        <end position="146"/>
    </location>
</feature>